<protein>
    <submittedName>
        <fullName evidence="5">AraC family transcriptional regulator</fullName>
    </submittedName>
</protein>
<keyword evidence="2" id="KW-0238">DNA-binding</keyword>
<organism evidence="5 6">
    <name type="scientific">Streptomyces camponoticapitis</name>
    <dbReference type="NCBI Taxonomy" id="1616125"/>
    <lineage>
        <taxon>Bacteria</taxon>
        <taxon>Bacillati</taxon>
        <taxon>Actinomycetota</taxon>
        <taxon>Actinomycetes</taxon>
        <taxon>Kitasatosporales</taxon>
        <taxon>Streptomycetaceae</taxon>
        <taxon>Streptomyces</taxon>
    </lineage>
</organism>
<sequence>MIETVFTTENLPAEERFACWRELTCRTLVPTQARCHDEANFLASTLVRGSNTLQVYTETVISPWSAERTQKLVRRSDPEKYLLGVVRTGTCGFSRGSRETTLGAGDLILIDSSQPFRARRESGTHEILVLPKAVLPLSAAEVAPLLAGRLSGREGIGAVLSRCLHEITSPGIRDRAADIVRLLDTALELLTTMLAHELHSLHAVPPESRQRALLARVHTFIHQHLGDPELSPRTVADAHHVSLRQLQQALAVTGTTPAALIRRKRLQQCRRALADPGLSRRTIHAIAARWGFTDHAHFSRLFRATYGASPSEYRASHHLLVREPTNPLRE</sequence>
<dbReference type="SMART" id="SM00342">
    <property type="entry name" value="HTH_ARAC"/>
    <property type="match status" value="1"/>
</dbReference>
<name>A0ABQ2EYA5_9ACTN</name>
<dbReference type="PROSITE" id="PS01124">
    <property type="entry name" value="HTH_ARAC_FAMILY_2"/>
    <property type="match status" value="1"/>
</dbReference>
<dbReference type="InterPro" id="IPR035418">
    <property type="entry name" value="AraC-bd_2"/>
</dbReference>
<dbReference type="EMBL" id="BMMV01000035">
    <property type="protein sequence ID" value="GGK27720.1"/>
    <property type="molecule type" value="Genomic_DNA"/>
</dbReference>
<dbReference type="Proteomes" id="UP000660265">
    <property type="component" value="Unassembled WGS sequence"/>
</dbReference>
<comment type="caution">
    <text evidence="5">The sequence shown here is derived from an EMBL/GenBank/DDBJ whole genome shotgun (WGS) entry which is preliminary data.</text>
</comment>
<proteinExistence type="predicted"/>
<evidence type="ECO:0000256" key="2">
    <source>
        <dbReference type="ARBA" id="ARBA00023125"/>
    </source>
</evidence>
<dbReference type="PANTHER" id="PTHR46796:SF6">
    <property type="entry name" value="ARAC SUBFAMILY"/>
    <property type="match status" value="1"/>
</dbReference>
<gene>
    <name evidence="5" type="ORF">GCM10011583_69670</name>
</gene>
<dbReference type="RefSeq" id="WP_189111598.1">
    <property type="nucleotide sequence ID" value="NZ_BMMV01000035.1"/>
</dbReference>
<evidence type="ECO:0000259" key="4">
    <source>
        <dbReference type="PROSITE" id="PS01124"/>
    </source>
</evidence>
<dbReference type="Gene3D" id="1.10.10.60">
    <property type="entry name" value="Homeodomain-like"/>
    <property type="match status" value="1"/>
</dbReference>
<dbReference type="InterPro" id="IPR018060">
    <property type="entry name" value="HTH_AraC"/>
</dbReference>
<dbReference type="InterPro" id="IPR020449">
    <property type="entry name" value="Tscrpt_reg_AraC-type_HTH"/>
</dbReference>
<reference evidence="6" key="1">
    <citation type="journal article" date="2019" name="Int. J. Syst. Evol. Microbiol.">
        <title>The Global Catalogue of Microorganisms (GCM) 10K type strain sequencing project: providing services to taxonomists for standard genome sequencing and annotation.</title>
        <authorList>
            <consortium name="The Broad Institute Genomics Platform"/>
            <consortium name="The Broad Institute Genome Sequencing Center for Infectious Disease"/>
            <person name="Wu L."/>
            <person name="Ma J."/>
        </authorList>
    </citation>
    <scope>NUCLEOTIDE SEQUENCE [LARGE SCALE GENOMIC DNA]</scope>
    <source>
        <strain evidence="6">CGMCC 4.7275</strain>
    </source>
</reference>
<evidence type="ECO:0000256" key="1">
    <source>
        <dbReference type="ARBA" id="ARBA00023015"/>
    </source>
</evidence>
<dbReference type="InterPro" id="IPR009057">
    <property type="entry name" value="Homeodomain-like_sf"/>
</dbReference>
<dbReference type="PANTHER" id="PTHR46796">
    <property type="entry name" value="HTH-TYPE TRANSCRIPTIONAL ACTIVATOR RHAS-RELATED"/>
    <property type="match status" value="1"/>
</dbReference>
<feature type="domain" description="HTH araC/xylS-type" evidence="4">
    <location>
        <begin position="215"/>
        <end position="316"/>
    </location>
</feature>
<dbReference type="Pfam" id="PF14525">
    <property type="entry name" value="AraC_binding_2"/>
    <property type="match status" value="1"/>
</dbReference>
<evidence type="ECO:0000256" key="3">
    <source>
        <dbReference type="ARBA" id="ARBA00023163"/>
    </source>
</evidence>
<accession>A0ABQ2EYA5</accession>
<keyword evidence="1" id="KW-0805">Transcription regulation</keyword>
<evidence type="ECO:0000313" key="6">
    <source>
        <dbReference type="Proteomes" id="UP000660265"/>
    </source>
</evidence>
<dbReference type="SUPFAM" id="SSF46689">
    <property type="entry name" value="Homeodomain-like"/>
    <property type="match status" value="1"/>
</dbReference>
<dbReference type="Pfam" id="PF12833">
    <property type="entry name" value="HTH_18"/>
    <property type="match status" value="1"/>
</dbReference>
<dbReference type="InterPro" id="IPR050204">
    <property type="entry name" value="AraC_XylS_family_regulators"/>
</dbReference>
<dbReference type="PRINTS" id="PR00032">
    <property type="entry name" value="HTHARAC"/>
</dbReference>
<keyword evidence="3" id="KW-0804">Transcription</keyword>
<evidence type="ECO:0000313" key="5">
    <source>
        <dbReference type="EMBL" id="GGK27720.1"/>
    </source>
</evidence>
<keyword evidence="6" id="KW-1185">Reference proteome</keyword>